<dbReference type="Pfam" id="PF01643">
    <property type="entry name" value="Acyl-ACP_TE"/>
    <property type="match status" value="1"/>
</dbReference>
<dbReference type="Proteomes" id="UP000679779">
    <property type="component" value="Unassembled WGS sequence"/>
</dbReference>
<evidence type="ECO:0000259" key="8">
    <source>
        <dbReference type="Pfam" id="PF01643"/>
    </source>
</evidence>
<keyword evidence="3" id="KW-0378">Hydrolase</keyword>
<sequence length="269" mass="30566">MKRVRKAYMQFLLKKGEKAMGNKWTETYLIHSNDIDYKSETRLSVLLSLAQRTADADLEQLGATREQMIEAGMGWMLMTMDLRIGRMPKALEEIKIETWNKGPKGALWQRDFRIYAGGEIIAEACSIWALVDIQKRRMLRPSKFPFDVYINEEDSAGEAPDKVAIPEDIALQDAYRAVVRYSGIDANLHLNNARYADLCMDTLTKDELAGLACAGFRITYHHEARLGDEIQVKRSEVVDGRLYVSGQAADGTHYFDAYLLLKETDRSDG</sequence>
<dbReference type="GO" id="GO:0016297">
    <property type="term" value="F:fatty acyl-[ACP] hydrolase activity"/>
    <property type="evidence" value="ECO:0007669"/>
    <property type="project" value="InterPro"/>
</dbReference>
<keyword evidence="11" id="KW-1185">Reference proteome</keyword>
<evidence type="ECO:0000256" key="5">
    <source>
        <dbReference type="ARBA" id="ARBA00022946"/>
    </source>
</evidence>
<proteinExistence type="inferred from homology"/>
<dbReference type="GO" id="GO:0000036">
    <property type="term" value="F:acyl carrier activity"/>
    <property type="evidence" value="ECO:0007669"/>
    <property type="project" value="TreeGrafter"/>
</dbReference>
<dbReference type="Pfam" id="PF20791">
    <property type="entry name" value="Acyl-ACP_TE_C"/>
    <property type="match status" value="1"/>
</dbReference>
<evidence type="ECO:0000256" key="1">
    <source>
        <dbReference type="ARBA" id="ARBA00006500"/>
    </source>
</evidence>
<keyword evidence="5" id="KW-0809">Transit peptide</keyword>
<evidence type="ECO:0000256" key="3">
    <source>
        <dbReference type="ARBA" id="ARBA00022801"/>
    </source>
</evidence>
<dbReference type="CDD" id="cd00586">
    <property type="entry name" value="4HBT"/>
    <property type="match status" value="1"/>
</dbReference>
<organism evidence="10 11">
    <name type="scientific">Paenibacillus albilobatus</name>
    <dbReference type="NCBI Taxonomy" id="2716884"/>
    <lineage>
        <taxon>Bacteria</taxon>
        <taxon>Bacillati</taxon>
        <taxon>Bacillota</taxon>
        <taxon>Bacilli</taxon>
        <taxon>Bacillales</taxon>
        <taxon>Paenibacillaceae</taxon>
        <taxon>Paenibacillus</taxon>
    </lineage>
</organism>
<accession>A0A919XN10</accession>
<keyword evidence="7" id="KW-0275">Fatty acid biosynthesis</keyword>
<evidence type="ECO:0000313" key="10">
    <source>
        <dbReference type="EMBL" id="GIO33652.1"/>
    </source>
</evidence>
<evidence type="ECO:0000256" key="2">
    <source>
        <dbReference type="ARBA" id="ARBA00022516"/>
    </source>
</evidence>
<keyword evidence="2" id="KW-0444">Lipid biosynthesis</keyword>
<feature type="domain" description="Acyl-ACP thioesterase-like C-terminal" evidence="9">
    <location>
        <begin position="177"/>
        <end position="232"/>
    </location>
</feature>
<dbReference type="Gene3D" id="3.10.129.10">
    <property type="entry name" value="Hotdog Thioesterase"/>
    <property type="match status" value="2"/>
</dbReference>
<keyword evidence="4" id="KW-0276">Fatty acid metabolism</keyword>
<evidence type="ECO:0000256" key="6">
    <source>
        <dbReference type="ARBA" id="ARBA00023098"/>
    </source>
</evidence>
<evidence type="ECO:0000256" key="7">
    <source>
        <dbReference type="ARBA" id="ARBA00023160"/>
    </source>
</evidence>
<name>A0A919XN10_9BACL</name>
<evidence type="ECO:0000313" key="11">
    <source>
        <dbReference type="Proteomes" id="UP000679779"/>
    </source>
</evidence>
<comment type="similarity">
    <text evidence="1">Belongs to the acyl-ACP thioesterase family.</text>
</comment>
<feature type="domain" description="Acyl-ACP thioesterase N-terminal hotdog" evidence="8">
    <location>
        <begin position="21"/>
        <end position="140"/>
    </location>
</feature>
<dbReference type="InterPro" id="IPR045023">
    <property type="entry name" value="FATA/B"/>
</dbReference>
<dbReference type="PANTHER" id="PTHR31727:SF6">
    <property type="entry name" value="OLEOYL-ACYL CARRIER PROTEIN THIOESTERASE 1, CHLOROPLASTIC"/>
    <property type="match status" value="1"/>
</dbReference>
<dbReference type="EMBL" id="BORQ01000006">
    <property type="protein sequence ID" value="GIO33652.1"/>
    <property type="molecule type" value="Genomic_DNA"/>
</dbReference>
<protein>
    <submittedName>
        <fullName evidence="10">Acyl-ACP thioesterase</fullName>
    </submittedName>
</protein>
<dbReference type="InterPro" id="IPR049427">
    <property type="entry name" value="Acyl-ACP_TE_C"/>
</dbReference>
<dbReference type="InterPro" id="IPR002864">
    <property type="entry name" value="Acyl-ACP_thioesterase_NHD"/>
</dbReference>
<evidence type="ECO:0000256" key="4">
    <source>
        <dbReference type="ARBA" id="ARBA00022832"/>
    </source>
</evidence>
<keyword evidence="6" id="KW-0443">Lipid metabolism</keyword>
<comment type="caution">
    <text evidence="10">The sequence shown here is derived from an EMBL/GenBank/DDBJ whole genome shotgun (WGS) entry which is preliminary data.</text>
</comment>
<dbReference type="AlphaFoldDB" id="A0A919XN10"/>
<gene>
    <name evidence="10" type="ORF">J2TS6_47930</name>
</gene>
<dbReference type="PANTHER" id="PTHR31727">
    <property type="entry name" value="OLEOYL-ACYL CARRIER PROTEIN THIOESTERASE 1, CHLOROPLASTIC"/>
    <property type="match status" value="1"/>
</dbReference>
<evidence type="ECO:0000259" key="9">
    <source>
        <dbReference type="Pfam" id="PF20791"/>
    </source>
</evidence>
<dbReference type="SUPFAM" id="SSF54637">
    <property type="entry name" value="Thioesterase/thiol ester dehydrase-isomerase"/>
    <property type="match status" value="2"/>
</dbReference>
<dbReference type="InterPro" id="IPR029069">
    <property type="entry name" value="HotDog_dom_sf"/>
</dbReference>
<reference evidence="10" key="1">
    <citation type="submission" date="2021-03" db="EMBL/GenBank/DDBJ databases">
        <title>Antimicrobial resistance genes in bacteria isolated from Japanese honey, and their potential for conferring macrolide and lincosamide resistance in the American foulbrood pathogen Paenibacillus larvae.</title>
        <authorList>
            <person name="Okamoto M."/>
            <person name="Kumagai M."/>
            <person name="Kanamori H."/>
            <person name="Takamatsu D."/>
        </authorList>
    </citation>
    <scope>NUCLEOTIDE SEQUENCE</scope>
    <source>
        <strain evidence="10">J2TS6</strain>
    </source>
</reference>